<feature type="compositionally biased region" description="Acidic residues" evidence="1">
    <location>
        <begin position="64"/>
        <end position="78"/>
    </location>
</feature>
<name>A0A3M7PN77_BRAPC</name>
<protein>
    <submittedName>
        <fullName evidence="2">Uncharacterized protein</fullName>
    </submittedName>
</protein>
<sequence>MTMFQLLTSGEKPDKCSKDGSDLYIYCCNFRYFRIFVRCTDRSANELRQPVPDPVQTPAPAPDAENEDPEYVDVADEL</sequence>
<dbReference type="Proteomes" id="UP000276133">
    <property type="component" value="Unassembled WGS sequence"/>
</dbReference>
<dbReference type="AlphaFoldDB" id="A0A3M7PN77"/>
<evidence type="ECO:0000313" key="2">
    <source>
        <dbReference type="EMBL" id="RNA00572.1"/>
    </source>
</evidence>
<evidence type="ECO:0000256" key="1">
    <source>
        <dbReference type="SAM" id="MobiDB-lite"/>
    </source>
</evidence>
<organism evidence="2 3">
    <name type="scientific">Brachionus plicatilis</name>
    <name type="common">Marine rotifer</name>
    <name type="synonym">Brachionus muelleri</name>
    <dbReference type="NCBI Taxonomy" id="10195"/>
    <lineage>
        <taxon>Eukaryota</taxon>
        <taxon>Metazoa</taxon>
        <taxon>Spiralia</taxon>
        <taxon>Gnathifera</taxon>
        <taxon>Rotifera</taxon>
        <taxon>Eurotatoria</taxon>
        <taxon>Monogononta</taxon>
        <taxon>Pseudotrocha</taxon>
        <taxon>Ploima</taxon>
        <taxon>Brachionidae</taxon>
        <taxon>Brachionus</taxon>
    </lineage>
</organism>
<evidence type="ECO:0000313" key="3">
    <source>
        <dbReference type="Proteomes" id="UP000276133"/>
    </source>
</evidence>
<comment type="caution">
    <text evidence="2">The sequence shown here is derived from an EMBL/GenBank/DDBJ whole genome shotgun (WGS) entry which is preliminary data.</text>
</comment>
<accession>A0A3M7PN77</accession>
<feature type="region of interest" description="Disordered" evidence="1">
    <location>
        <begin position="47"/>
        <end position="78"/>
    </location>
</feature>
<dbReference type="EMBL" id="REGN01009689">
    <property type="protein sequence ID" value="RNA00572.1"/>
    <property type="molecule type" value="Genomic_DNA"/>
</dbReference>
<feature type="compositionally biased region" description="Pro residues" evidence="1">
    <location>
        <begin position="51"/>
        <end position="61"/>
    </location>
</feature>
<reference evidence="2 3" key="1">
    <citation type="journal article" date="2018" name="Sci. Rep.">
        <title>Genomic signatures of local adaptation to the degree of environmental predictability in rotifers.</title>
        <authorList>
            <person name="Franch-Gras L."/>
            <person name="Hahn C."/>
            <person name="Garcia-Roger E.M."/>
            <person name="Carmona M.J."/>
            <person name="Serra M."/>
            <person name="Gomez A."/>
        </authorList>
    </citation>
    <scope>NUCLEOTIDE SEQUENCE [LARGE SCALE GENOMIC DNA]</scope>
    <source>
        <strain evidence="2">HYR1</strain>
    </source>
</reference>
<gene>
    <name evidence="2" type="ORF">BpHYR1_053077</name>
</gene>
<proteinExistence type="predicted"/>
<keyword evidence="3" id="KW-1185">Reference proteome</keyword>